<feature type="domain" description="F-box" evidence="2">
    <location>
        <begin position="91"/>
        <end position="138"/>
    </location>
</feature>
<dbReference type="Gene3D" id="3.80.10.10">
    <property type="entry name" value="Ribonuclease Inhibitor"/>
    <property type="match status" value="2"/>
</dbReference>
<protein>
    <recommendedName>
        <fullName evidence="2">F-box domain-containing protein</fullName>
    </recommendedName>
</protein>
<reference evidence="3 4" key="1">
    <citation type="submission" date="2024-08" db="EMBL/GenBank/DDBJ databases">
        <title>Gnathostoma spinigerum genome.</title>
        <authorList>
            <person name="Gonzalez-Bertolin B."/>
            <person name="Monzon S."/>
            <person name="Zaballos A."/>
            <person name="Jimenez P."/>
            <person name="Dekumyoy P."/>
            <person name="Varona S."/>
            <person name="Cuesta I."/>
            <person name="Sumanam S."/>
            <person name="Adisakwattana P."/>
            <person name="Gasser R.B."/>
            <person name="Hernandez-Gonzalez A."/>
            <person name="Young N.D."/>
            <person name="Perteguer M.J."/>
        </authorList>
    </citation>
    <scope>NUCLEOTIDE SEQUENCE [LARGE SCALE GENOMIC DNA]</scope>
    <source>
        <strain evidence="3">AL3</strain>
        <tissue evidence="3">Liver</tissue>
    </source>
</reference>
<dbReference type="SUPFAM" id="SSF81383">
    <property type="entry name" value="F-box domain"/>
    <property type="match status" value="1"/>
</dbReference>
<dbReference type="Pfam" id="PF12937">
    <property type="entry name" value="F-box-like"/>
    <property type="match status" value="1"/>
</dbReference>
<dbReference type="EMBL" id="JBGFUD010003088">
    <property type="protein sequence ID" value="MFH4978326.1"/>
    <property type="molecule type" value="Genomic_DNA"/>
</dbReference>
<accession>A0ABD6ELM9</accession>
<gene>
    <name evidence="3" type="ORF">AB6A40_005035</name>
</gene>
<dbReference type="InterPro" id="IPR001810">
    <property type="entry name" value="F-box_dom"/>
</dbReference>
<organism evidence="3 4">
    <name type="scientific">Gnathostoma spinigerum</name>
    <dbReference type="NCBI Taxonomy" id="75299"/>
    <lineage>
        <taxon>Eukaryota</taxon>
        <taxon>Metazoa</taxon>
        <taxon>Ecdysozoa</taxon>
        <taxon>Nematoda</taxon>
        <taxon>Chromadorea</taxon>
        <taxon>Rhabditida</taxon>
        <taxon>Spirurina</taxon>
        <taxon>Gnathostomatomorpha</taxon>
        <taxon>Gnathostomatoidea</taxon>
        <taxon>Gnathostomatidae</taxon>
        <taxon>Gnathostoma</taxon>
    </lineage>
</organism>
<dbReference type="AlphaFoldDB" id="A0ABD6ELM9"/>
<dbReference type="InterPro" id="IPR036047">
    <property type="entry name" value="F-box-like_dom_sf"/>
</dbReference>
<dbReference type="PROSITE" id="PS50181">
    <property type="entry name" value="FBOX"/>
    <property type="match status" value="1"/>
</dbReference>
<evidence type="ECO:0000259" key="2">
    <source>
        <dbReference type="PROSITE" id="PS50181"/>
    </source>
</evidence>
<sequence>MFVLSSILSLFDAITASSVMEIYEGQTFPLVKQYYIMTERYRFIESSTRSLSMNFPSRAKKDRYYSDKELHAKAYIDIFNNDAATVSQDYSDHINKLPDCILLQVFRRLHPLDFVHSLSLVCKRWNLLVQYNGLWKDVRVTASKQSLETGALRRFLTKVNNGIKRLSIDYSFGAQVSLITGALPKYMNTVTLLDMSGIEGFGEGITVDLWQKLIECFTNVETLNIARTNMLPLDGDVFALIPLFFGENSFRKIRRFICGSFYPFEIPEPPAQELFLSALWRWNRPLELLSFPRNVREYPGISKAPFAETLTVLHLSDVQEEDDFMVITELINLKELFLGGLLGIDHSLVGIKKLSNLVHLHFNGCGEDGGFTDSGFVSLFELPEADEKNIFPSKLKHLKLVDCYRLYERAAGALARNCLALESLNISGNCSIGESGLSTIVETLRELRFLNISNFGDEMPCSAIRNIEDESLPYLKYLRLHRTKIPEEVLRELQLRRKNLIISPRPDHILTFTVHNGSPQFDEQFTGNMNSLENDLLEQPGYCCMN</sequence>
<keyword evidence="4" id="KW-1185">Reference proteome</keyword>
<feature type="signal peptide" evidence="1">
    <location>
        <begin position="1"/>
        <end position="16"/>
    </location>
</feature>
<dbReference type="Proteomes" id="UP001608902">
    <property type="component" value="Unassembled WGS sequence"/>
</dbReference>
<dbReference type="PANTHER" id="PTHR13318:SF190">
    <property type="entry name" value="PARTNER OF PAIRED, ISOFORM B"/>
    <property type="match status" value="1"/>
</dbReference>
<name>A0ABD6ELM9_9BILA</name>
<dbReference type="Gene3D" id="1.20.1280.50">
    <property type="match status" value="1"/>
</dbReference>
<dbReference type="SMART" id="SM00256">
    <property type="entry name" value="FBOX"/>
    <property type="match status" value="1"/>
</dbReference>
<evidence type="ECO:0000256" key="1">
    <source>
        <dbReference type="SAM" id="SignalP"/>
    </source>
</evidence>
<comment type="caution">
    <text evidence="3">The sequence shown here is derived from an EMBL/GenBank/DDBJ whole genome shotgun (WGS) entry which is preliminary data.</text>
</comment>
<dbReference type="InterPro" id="IPR032675">
    <property type="entry name" value="LRR_dom_sf"/>
</dbReference>
<evidence type="ECO:0000313" key="4">
    <source>
        <dbReference type="Proteomes" id="UP001608902"/>
    </source>
</evidence>
<feature type="chain" id="PRO_5044764268" description="F-box domain-containing protein" evidence="1">
    <location>
        <begin position="17"/>
        <end position="546"/>
    </location>
</feature>
<dbReference type="PANTHER" id="PTHR13318">
    <property type="entry name" value="PARTNER OF PAIRED, ISOFORM B-RELATED"/>
    <property type="match status" value="1"/>
</dbReference>
<evidence type="ECO:0000313" key="3">
    <source>
        <dbReference type="EMBL" id="MFH4978326.1"/>
    </source>
</evidence>
<dbReference type="SUPFAM" id="SSF52047">
    <property type="entry name" value="RNI-like"/>
    <property type="match status" value="1"/>
</dbReference>
<proteinExistence type="predicted"/>
<keyword evidence="1" id="KW-0732">Signal</keyword>